<accession>A0A2S4L5Z4</accession>
<name>A0A2S4L5Z4_9HYPO</name>
<feature type="signal peptide" evidence="1">
    <location>
        <begin position="1"/>
        <end position="22"/>
    </location>
</feature>
<evidence type="ECO:0000256" key="1">
    <source>
        <dbReference type="SAM" id="SignalP"/>
    </source>
</evidence>
<dbReference type="STRING" id="94208.A0A2S4L5Z4"/>
<dbReference type="InterPro" id="IPR008972">
    <property type="entry name" value="Cupredoxin"/>
</dbReference>
<dbReference type="EMBL" id="PKSG01000197">
    <property type="protein sequence ID" value="POR37859.1"/>
    <property type="molecule type" value="Genomic_DNA"/>
</dbReference>
<organism evidence="2 3">
    <name type="scientific">Tolypocladium paradoxum</name>
    <dbReference type="NCBI Taxonomy" id="94208"/>
    <lineage>
        <taxon>Eukaryota</taxon>
        <taxon>Fungi</taxon>
        <taxon>Dikarya</taxon>
        <taxon>Ascomycota</taxon>
        <taxon>Pezizomycotina</taxon>
        <taxon>Sordariomycetes</taxon>
        <taxon>Hypocreomycetidae</taxon>
        <taxon>Hypocreales</taxon>
        <taxon>Ophiocordycipitaceae</taxon>
        <taxon>Tolypocladium</taxon>
    </lineage>
</organism>
<gene>
    <name evidence="2" type="ORF">TPAR_01950</name>
</gene>
<dbReference type="CDD" id="cd00920">
    <property type="entry name" value="Cupredoxin"/>
    <property type="match status" value="1"/>
</dbReference>
<dbReference type="PANTHER" id="PTHR34883:SF17">
    <property type="entry name" value="CUPREDOXIN"/>
    <property type="match status" value="1"/>
</dbReference>
<sequence length="200" mass="20843">MRFTSLVVGALLSVAQGGVAQATVVHVVRVGKNPMNNQTDLKFYPEKITAKPGEVVQFQFLTGNHTVTQSTFDKPCVRISSTNSSAAGVFSSFLAVADSAPLGQIPVFDVTVNDTNPLWFFCGQGPHCQRGMAMVINENTSANSSRSLENYKNLAKAAVDGAAGIPGIPAAAGGSTSAARSSFEVSTGMLLILGAAFMLL</sequence>
<evidence type="ECO:0000313" key="3">
    <source>
        <dbReference type="Proteomes" id="UP000237481"/>
    </source>
</evidence>
<dbReference type="PANTHER" id="PTHR34883">
    <property type="entry name" value="SERINE-RICH PROTEIN, PUTATIVE-RELATED-RELATED"/>
    <property type="match status" value="1"/>
</dbReference>
<evidence type="ECO:0008006" key="4">
    <source>
        <dbReference type="Google" id="ProtNLM"/>
    </source>
</evidence>
<comment type="caution">
    <text evidence="2">The sequence shown here is derived from an EMBL/GenBank/DDBJ whole genome shotgun (WGS) entry which is preliminary data.</text>
</comment>
<dbReference type="SUPFAM" id="SSF49503">
    <property type="entry name" value="Cupredoxins"/>
    <property type="match status" value="1"/>
</dbReference>
<reference evidence="2 3" key="1">
    <citation type="submission" date="2018-01" db="EMBL/GenBank/DDBJ databases">
        <title>Harnessing the power of phylogenomics to disentangle the directionality and signatures of interkingdom host jumping in the parasitic fungal genus Tolypocladium.</title>
        <authorList>
            <person name="Quandt C.A."/>
            <person name="Patterson W."/>
            <person name="Spatafora J.W."/>
        </authorList>
    </citation>
    <scope>NUCLEOTIDE SEQUENCE [LARGE SCALE GENOMIC DNA]</scope>
    <source>
        <strain evidence="2 3">NRBC 100945</strain>
    </source>
</reference>
<evidence type="ECO:0000313" key="2">
    <source>
        <dbReference type="EMBL" id="POR37859.1"/>
    </source>
</evidence>
<keyword evidence="1" id="KW-0732">Signal</keyword>
<dbReference type="InterPro" id="IPR052953">
    <property type="entry name" value="Ser-rich/MCO-related"/>
</dbReference>
<keyword evidence="3" id="KW-1185">Reference proteome</keyword>
<dbReference type="OrthoDB" id="2331100at2759"/>
<dbReference type="Gene3D" id="2.60.40.420">
    <property type="entry name" value="Cupredoxins - blue copper proteins"/>
    <property type="match status" value="1"/>
</dbReference>
<protein>
    <recommendedName>
        <fullName evidence="4">Extracellular serine-rich protein</fullName>
    </recommendedName>
</protein>
<feature type="chain" id="PRO_5015682687" description="Extracellular serine-rich protein" evidence="1">
    <location>
        <begin position="23"/>
        <end position="200"/>
    </location>
</feature>
<dbReference type="Proteomes" id="UP000237481">
    <property type="component" value="Unassembled WGS sequence"/>
</dbReference>
<dbReference type="AlphaFoldDB" id="A0A2S4L5Z4"/>
<proteinExistence type="predicted"/>